<reference evidence="1 2" key="1">
    <citation type="submission" date="2019-09" db="EMBL/GenBank/DDBJ databases">
        <authorList>
            <person name="Christie C.A."/>
            <person name="Diallo A.S."/>
            <person name="Dixon Z."/>
            <person name="McIntosh P.M."/>
            <person name="Murthy K.H."/>
            <person name="Rosen M.G."/>
            <person name="Simpson L.M."/>
            <person name="Koustas K."/>
            <person name="Fogarty M.P."/>
            <person name="Molloy S.D."/>
            <person name="Garlena R.A."/>
            <person name="Russell D.A."/>
            <person name="Pope W.H."/>
            <person name="Jacobs-Sera D."/>
            <person name="Hatfull G.F."/>
        </authorList>
    </citation>
    <scope>NUCLEOTIDE SEQUENCE [LARGE SCALE GENOMIC DNA]</scope>
</reference>
<keyword evidence="2" id="KW-1185">Reference proteome</keyword>
<evidence type="ECO:0000313" key="1">
    <source>
        <dbReference type="EMBL" id="QGF20197.1"/>
    </source>
</evidence>
<sequence>MDDPALAQLRAQYPEFTELIYGPEDSELRTRDGDRLVYTEPSNDGNLEGGWCVFPEGEEYPTLCEYFEPRSEE</sequence>
<organism evidence="1 2">
    <name type="scientific">Gordonia phage Sixama</name>
    <dbReference type="NCBI Taxonomy" id="2653271"/>
    <lineage>
        <taxon>Viruses</taxon>
        <taxon>Duplodnaviria</taxon>
        <taxon>Heunggongvirae</taxon>
        <taxon>Uroviricota</taxon>
        <taxon>Caudoviricetes</taxon>
        <taxon>Sixamavirus</taxon>
        <taxon>Sixamavirus sixama</taxon>
    </lineage>
</organism>
<gene>
    <name evidence="1" type="primary">18</name>
    <name evidence="1" type="ORF">SEA_SIXAMA_18</name>
</gene>
<dbReference type="RefSeq" id="YP_010648727.1">
    <property type="nucleotide sequence ID" value="NC_070762.1"/>
</dbReference>
<name>A0A5Q2F3Y0_9CAUD</name>
<dbReference type="EMBL" id="MN484601">
    <property type="protein sequence ID" value="QGF20197.1"/>
    <property type="molecule type" value="Genomic_DNA"/>
</dbReference>
<dbReference type="GeneID" id="77924186"/>
<dbReference type="Proteomes" id="UP000400849">
    <property type="component" value="Segment"/>
</dbReference>
<protein>
    <submittedName>
        <fullName evidence="1">Uncharacterized protein</fullName>
    </submittedName>
</protein>
<proteinExistence type="predicted"/>
<dbReference type="KEGG" id="vg:77924186"/>
<evidence type="ECO:0000313" key="2">
    <source>
        <dbReference type="Proteomes" id="UP000400849"/>
    </source>
</evidence>
<accession>A0A5Q2F3Y0</accession>